<dbReference type="InterPro" id="IPR007037">
    <property type="entry name" value="SIP_rossman_dom"/>
</dbReference>
<sequence>MKPKLRLTQVHEVQDLGPHMRRIVLGGDDLTDFPVGQESAHVKVIVPPPGETKPKLSFSFGAKKWIRSYTVRAFNAEQHRLTIDFSVNNHSGVVADWAVQARPGDYLGIGGPGPIKHTDFAADWHLIVGDFSALPALAATVEKLPKSSKGYVLAQVPTVQDQQQIEVPPHMHFQWVVNPDVLRNELLQHVQQIDWMDGQPAIFIAGEASQTKAIHGYVKTQPGYQKEKTYASGYWQA</sequence>
<dbReference type="Proteomes" id="UP001196661">
    <property type="component" value="Unassembled WGS sequence"/>
</dbReference>
<dbReference type="Gene3D" id="3.40.50.80">
    <property type="entry name" value="Nucleotide-binding domain of ferredoxin-NADP reductase (FNR) module"/>
    <property type="match status" value="1"/>
</dbReference>
<dbReference type="RefSeq" id="WP_215619110.1">
    <property type="nucleotide sequence ID" value="NZ_JADOER010000012.1"/>
</dbReference>
<gene>
    <name evidence="2" type="ORF">IXB28_13420</name>
</gene>
<evidence type="ECO:0000259" key="1">
    <source>
        <dbReference type="PROSITE" id="PS51384"/>
    </source>
</evidence>
<proteinExistence type="predicted"/>
<protein>
    <submittedName>
        <fullName evidence="2">Siderophore-interacting protein</fullName>
    </submittedName>
</protein>
<dbReference type="PROSITE" id="PS51384">
    <property type="entry name" value="FAD_FR"/>
    <property type="match status" value="1"/>
</dbReference>
<dbReference type="Pfam" id="PF08021">
    <property type="entry name" value="FAD_binding_9"/>
    <property type="match status" value="1"/>
</dbReference>
<dbReference type="InterPro" id="IPR039261">
    <property type="entry name" value="FNR_nucleotide-bd"/>
</dbReference>
<dbReference type="CDD" id="cd06193">
    <property type="entry name" value="siderophore_interacting"/>
    <property type="match status" value="1"/>
</dbReference>
<feature type="domain" description="FAD-binding FR-type" evidence="1">
    <location>
        <begin position="3"/>
        <end position="119"/>
    </location>
</feature>
<dbReference type="PANTHER" id="PTHR30157">
    <property type="entry name" value="FERRIC REDUCTASE, NADPH-DEPENDENT"/>
    <property type="match status" value="1"/>
</dbReference>
<evidence type="ECO:0000313" key="2">
    <source>
        <dbReference type="EMBL" id="MBT9313212.1"/>
    </source>
</evidence>
<dbReference type="InterPro" id="IPR017927">
    <property type="entry name" value="FAD-bd_FR_type"/>
</dbReference>
<name>A0ABS5Y5U0_9CYAN</name>
<reference evidence="2 3" key="1">
    <citation type="journal article" date="2021" name="Mar. Drugs">
        <title>Genome Reduction and Secondary Metabolism of the Marine Sponge-Associated Cyanobacterium Leptothoe.</title>
        <authorList>
            <person name="Konstantinou D."/>
            <person name="Popin R.V."/>
            <person name="Fewer D.P."/>
            <person name="Sivonen K."/>
            <person name="Gkelis S."/>
        </authorList>
    </citation>
    <scope>NUCLEOTIDE SEQUENCE [LARGE SCALE GENOMIC DNA]</scope>
    <source>
        <strain evidence="2 3">TAU-MAC 1615</strain>
    </source>
</reference>
<dbReference type="Pfam" id="PF04954">
    <property type="entry name" value="SIP"/>
    <property type="match status" value="1"/>
</dbReference>
<dbReference type="InterPro" id="IPR039374">
    <property type="entry name" value="SIP_fam"/>
</dbReference>
<comment type="caution">
    <text evidence="2">The sequence shown here is derived from an EMBL/GenBank/DDBJ whole genome shotgun (WGS) entry which is preliminary data.</text>
</comment>
<keyword evidence="3" id="KW-1185">Reference proteome</keyword>
<dbReference type="InterPro" id="IPR013113">
    <property type="entry name" value="SIP_FAD-bd"/>
</dbReference>
<evidence type="ECO:0000313" key="3">
    <source>
        <dbReference type="Proteomes" id="UP001196661"/>
    </source>
</evidence>
<dbReference type="Gene3D" id="2.40.30.10">
    <property type="entry name" value="Translation factors"/>
    <property type="match status" value="1"/>
</dbReference>
<dbReference type="EMBL" id="JADOER010000012">
    <property type="protein sequence ID" value="MBT9313212.1"/>
    <property type="molecule type" value="Genomic_DNA"/>
</dbReference>
<dbReference type="SUPFAM" id="SSF63380">
    <property type="entry name" value="Riboflavin synthase domain-like"/>
    <property type="match status" value="1"/>
</dbReference>
<organism evidence="2 3">
    <name type="scientific">Leptothoe kymatousa TAU-MAC 1615</name>
    <dbReference type="NCBI Taxonomy" id="2364775"/>
    <lineage>
        <taxon>Bacteria</taxon>
        <taxon>Bacillati</taxon>
        <taxon>Cyanobacteriota</taxon>
        <taxon>Cyanophyceae</taxon>
        <taxon>Nodosilineales</taxon>
        <taxon>Cymatolegaceae</taxon>
        <taxon>Leptothoe</taxon>
        <taxon>Leptothoe kymatousa</taxon>
    </lineage>
</organism>
<accession>A0ABS5Y5U0</accession>
<dbReference type="PANTHER" id="PTHR30157:SF0">
    <property type="entry name" value="NADPH-DEPENDENT FERRIC-CHELATE REDUCTASE"/>
    <property type="match status" value="1"/>
</dbReference>
<dbReference type="InterPro" id="IPR017938">
    <property type="entry name" value="Riboflavin_synthase-like_b-brl"/>
</dbReference>